<dbReference type="Proteomes" id="UP000789831">
    <property type="component" value="Unassembled WGS sequence"/>
</dbReference>
<accession>A0A9N9BG14</accession>
<evidence type="ECO:0000313" key="3">
    <source>
        <dbReference type="Proteomes" id="UP000789831"/>
    </source>
</evidence>
<organism evidence="2 3">
    <name type="scientific">Ambispora gerdemannii</name>
    <dbReference type="NCBI Taxonomy" id="144530"/>
    <lineage>
        <taxon>Eukaryota</taxon>
        <taxon>Fungi</taxon>
        <taxon>Fungi incertae sedis</taxon>
        <taxon>Mucoromycota</taxon>
        <taxon>Glomeromycotina</taxon>
        <taxon>Glomeromycetes</taxon>
        <taxon>Archaeosporales</taxon>
        <taxon>Ambisporaceae</taxon>
        <taxon>Ambispora</taxon>
    </lineage>
</organism>
<comment type="caution">
    <text evidence="2">The sequence shown here is derived from an EMBL/GenBank/DDBJ whole genome shotgun (WGS) entry which is preliminary data.</text>
</comment>
<feature type="signal peptide" evidence="1">
    <location>
        <begin position="1"/>
        <end position="25"/>
    </location>
</feature>
<protein>
    <submittedName>
        <fullName evidence="2">5041_t:CDS:1</fullName>
    </submittedName>
</protein>
<feature type="chain" id="PRO_5040290177" evidence="1">
    <location>
        <begin position="26"/>
        <end position="460"/>
    </location>
</feature>
<proteinExistence type="predicted"/>
<evidence type="ECO:0000256" key="1">
    <source>
        <dbReference type="SAM" id="SignalP"/>
    </source>
</evidence>
<dbReference type="OrthoDB" id="409848at2759"/>
<sequence>MISIQNSRFTLVILLVFTFQIFVNAADSTNLRDCLNGDYNPNQDYFPEKITVEHAKYFTINYSKNYKLLTNTFTNETFALYQCGTPKPPAAALPAGAKLFSVPVKTVAVLDTSSNTYLELLGLRSNITYEAEDTISSVSSPCIQSLGTSSINTLSKNFTQKTQELQKVDLAIGAYLADNMTNNSVSTSAPIDPGTLNRIEWLEFYAVFFNLEKTAKTLTDQLLDNYSCLKELAKNKTSSSKPLIAWVSYDKPSQYNNNTPSWIIVDAVYKKQLTEDAGANYFNSSILKFNTSADFLKNVADVDILIDESFIAPTYDDVLKNYGISKDNSPYKFVKNKKIYREDGLVNPNDGRDWLESAVVMQDAVLEDLINVVNPDLPVSGYKRIWLRNVATNELPTVSKAANCTDPKATLTSRADNCATIKSAGNPPAKSSSVVLTCNFDLFTSITVALFASMFGIMIL</sequence>
<reference evidence="2" key="1">
    <citation type="submission" date="2021-06" db="EMBL/GenBank/DDBJ databases">
        <authorList>
            <person name="Kallberg Y."/>
            <person name="Tangrot J."/>
            <person name="Rosling A."/>
        </authorList>
    </citation>
    <scope>NUCLEOTIDE SEQUENCE</scope>
    <source>
        <strain evidence="2">MT106</strain>
    </source>
</reference>
<dbReference type="SUPFAM" id="SSF53807">
    <property type="entry name" value="Helical backbone' metal receptor"/>
    <property type="match status" value="1"/>
</dbReference>
<name>A0A9N9BG14_9GLOM</name>
<dbReference type="PANTHER" id="PTHR38360">
    <property type="entry name" value="OS03G0120000 PROTEIN"/>
    <property type="match status" value="1"/>
</dbReference>
<dbReference type="AlphaFoldDB" id="A0A9N9BG14"/>
<dbReference type="PANTHER" id="PTHR38360:SF1">
    <property type="entry name" value="F12P19.7"/>
    <property type="match status" value="1"/>
</dbReference>
<keyword evidence="3" id="KW-1185">Reference proteome</keyword>
<keyword evidence="1" id="KW-0732">Signal</keyword>
<evidence type="ECO:0000313" key="2">
    <source>
        <dbReference type="EMBL" id="CAG8567226.1"/>
    </source>
</evidence>
<gene>
    <name evidence="2" type="ORF">AGERDE_LOCUS7456</name>
</gene>
<dbReference type="EMBL" id="CAJVPL010001363">
    <property type="protein sequence ID" value="CAG8567226.1"/>
    <property type="molecule type" value="Genomic_DNA"/>
</dbReference>